<dbReference type="Gene3D" id="4.10.1060.50">
    <property type="match status" value="1"/>
</dbReference>
<dbReference type="InterPro" id="IPR025874">
    <property type="entry name" value="DZR"/>
</dbReference>
<organism evidence="3 4">
    <name type="scientific">Oxobacter pfennigii</name>
    <dbReference type="NCBI Taxonomy" id="36849"/>
    <lineage>
        <taxon>Bacteria</taxon>
        <taxon>Bacillati</taxon>
        <taxon>Bacillota</taxon>
        <taxon>Clostridia</taxon>
        <taxon>Eubacteriales</taxon>
        <taxon>Clostridiaceae</taxon>
        <taxon>Oxobacter</taxon>
    </lineage>
</organism>
<protein>
    <submittedName>
        <fullName evidence="3">Double zinc ribbon</fullName>
    </submittedName>
</protein>
<gene>
    <name evidence="3" type="ORF">OXPF_15210</name>
</gene>
<keyword evidence="1" id="KW-0472">Membrane</keyword>
<feature type="transmembrane region" description="Helical" evidence="1">
    <location>
        <begin position="288"/>
        <end position="306"/>
    </location>
</feature>
<dbReference type="AlphaFoldDB" id="A0A0P9AHV6"/>
<feature type="transmembrane region" description="Helical" evidence="1">
    <location>
        <begin position="129"/>
        <end position="148"/>
    </location>
</feature>
<dbReference type="STRING" id="36849.OXPF_15210"/>
<proteinExistence type="predicted"/>
<keyword evidence="4" id="KW-1185">Reference proteome</keyword>
<dbReference type="Pfam" id="PF12773">
    <property type="entry name" value="DZR"/>
    <property type="match status" value="1"/>
</dbReference>
<feature type="domain" description="DZANK-type" evidence="2">
    <location>
        <begin position="187"/>
        <end position="234"/>
    </location>
</feature>
<dbReference type="InterPro" id="IPR038587">
    <property type="entry name" value="Ribosomal_eL40_sf"/>
</dbReference>
<evidence type="ECO:0000259" key="2">
    <source>
        <dbReference type="Pfam" id="PF12773"/>
    </source>
</evidence>
<name>A0A0P9AHV6_9CLOT</name>
<evidence type="ECO:0000313" key="3">
    <source>
        <dbReference type="EMBL" id="KPU45043.1"/>
    </source>
</evidence>
<feature type="transmembrane region" description="Helical" evidence="1">
    <location>
        <begin position="312"/>
        <end position="334"/>
    </location>
</feature>
<accession>A0A0P9AHV6</accession>
<feature type="transmembrane region" description="Helical" evidence="1">
    <location>
        <begin position="12"/>
        <end position="38"/>
    </location>
</feature>
<sequence>MAKKKKDKNIPLPILILIYAVLLFAMYLSLSTLALAIWGDSVMGTVDSYDSRRDDTTAQENRSRTISKGYWFVVSGKEYRGYVMYQSDEAWPSLDEGETRSERIRYLDLFPYINKPAALCEFDEMGEVAIIYHILAPIGYLLLLLLVIRTARRGKKKKAAARKPAGKSATSREPQIIEARSDTDMFCPNCGNKLPEGAAFCSSCGAKTQTNAPGVCKACGAELPEGAEFCIGCGKAVNLRTPEPMEVSQAASSAPPQGGAGLVGFSDRCNSPEILAAAQKNKKSSIGCMWILVFVPLIGFPIAGLLMDDFPFGESAVIGVGIALVMLIINVFALRRAKLPMWEGIVTNKFSKEKYEHKDDASKTYTEYTVAITTDAGKKKTIVEKDSRRDMYDYLDVGDKVRFHPKFGTYEKYDKSKDRIIYCNVCSMMNPIQNDRCKRCNNLLFK</sequence>
<reference evidence="3 4" key="1">
    <citation type="submission" date="2015-09" db="EMBL/GenBank/DDBJ databases">
        <title>Genome sequence of Oxobacter pfennigii DSM 3222.</title>
        <authorList>
            <person name="Poehlein A."/>
            <person name="Bengelsdorf F.R."/>
            <person name="Schiel-Bengelsdorf B."/>
            <person name="Duerre P."/>
            <person name="Daniel R."/>
        </authorList>
    </citation>
    <scope>NUCLEOTIDE SEQUENCE [LARGE SCALE GENOMIC DNA]</scope>
    <source>
        <strain evidence="3 4">DSM 3222</strain>
    </source>
</reference>
<dbReference type="OrthoDB" id="1493699at2"/>
<dbReference type="PATRIC" id="fig|36849.3.peg.1611"/>
<comment type="caution">
    <text evidence="3">The sequence shown here is derived from an EMBL/GenBank/DDBJ whole genome shotgun (WGS) entry which is preliminary data.</text>
</comment>
<evidence type="ECO:0000313" key="4">
    <source>
        <dbReference type="Proteomes" id="UP000050326"/>
    </source>
</evidence>
<dbReference type="Proteomes" id="UP000050326">
    <property type="component" value="Unassembled WGS sequence"/>
</dbReference>
<dbReference type="RefSeq" id="WP_054874586.1">
    <property type="nucleotide sequence ID" value="NZ_LKET01000028.1"/>
</dbReference>
<dbReference type="EMBL" id="LKET01000028">
    <property type="protein sequence ID" value="KPU45043.1"/>
    <property type="molecule type" value="Genomic_DNA"/>
</dbReference>
<evidence type="ECO:0000256" key="1">
    <source>
        <dbReference type="SAM" id="Phobius"/>
    </source>
</evidence>
<keyword evidence="1" id="KW-0812">Transmembrane</keyword>
<keyword evidence="1" id="KW-1133">Transmembrane helix</keyword>